<evidence type="ECO:0000313" key="4">
    <source>
        <dbReference type="Proteomes" id="UP000292958"/>
    </source>
</evidence>
<reference evidence="3 4" key="1">
    <citation type="submission" date="2019-02" db="EMBL/GenBank/DDBJ databases">
        <title>Genomic Encyclopedia of Archaeal and Bacterial Type Strains, Phase II (KMG-II): from individual species to whole genera.</title>
        <authorList>
            <person name="Goeker M."/>
        </authorList>
    </citation>
    <scope>NUCLEOTIDE SEQUENCE [LARGE SCALE GENOMIC DNA]</scope>
    <source>
        <strain evidence="3 4">DSM 18101</strain>
    </source>
</reference>
<dbReference type="EMBL" id="SHKW01000001">
    <property type="protein sequence ID" value="RZU39193.1"/>
    <property type="molecule type" value="Genomic_DNA"/>
</dbReference>
<evidence type="ECO:0000313" key="3">
    <source>
        <dbReference type="EMBL" id="RZU39193.1"/>
    </source>
</evidence>
<feature type="domain" description="BON" evidence="2">
    <location>
        <begin position="32"/>
        <end position="100"/>
    </location>
</feature>
<dbReference type="AlphaFoldDB" id="A0A4Q7YQP1"/>
<dbReference type="Pfam" id="PF04972">
    <property type="entry name" value="BON"/>
    <property type="match status" value="1"/>
</dbReference>
<dbReference type="InterPro" id="IPR007055">
    <property type="entry name" value="BON_dom"/>
</dbReference>
<feature type="compositionally biased region" description="Low complexity" evidence="1">
    <location>
        <begin position="135"/>
        <end position="151"/>
    </location>
</feature>
<accession>A0A4Q7YQP1</accession>
<dbReference type="SMART" id="SM00749">
    <property type="entry name" value="BON"/>
    <property type="match status" value="1"/>
</dbReference>
<evidence type="ECO:0000259" key="2">
    <source>
        <dbReference type="PROSITE" id="PS50914"/>
    </source>
</evidence>
<dbReference type="RefSeq" id="WP_130417438.1">
    <property type="nucleotide sequence ID" value="NZ_SHKW01000001.1"/>
</dbReference>
<keyword evidence="4" id="KW-1185">Reference proteome</keyword>
<comment type="caution">
    <text evidence="3">The sequence shown here is derived from an EMBL/GenBank/DDBJ whole genome shotgun (WGS) entry which is preliminary data.</text>
</comment>
<protein>
    <submittedName>
        <fullName evidence="3">BON domain-containing protein</fullName>
    </submittedName>
</protein>
<gene>
    <name evidence="3" type="ORF">BDD14_0544</name>
</gene>
<feature type="region of interest" description="Disordered" evidence="1">
    <location>
        <begin position="100"/>
        <end position="200"/>
    </location>
</feature>
<dbReference type="InterPro" id="IPR014004">
    <property type="entry name" value="Transpt-assoc_nodulatn_dom_bac"/>
</dbReference>
<feature type="compositionally biased region" description="Pro residues" evidence="1">
    <location>
        <begin position="152"/>
        <end position="161"/>
    </location>
</feature>
<dbReference type="OrthoDB" id="117359at2"/>
<dbReference type="Proteomes" id="UP000292958">
    <property type="component" value="Unassembled WGS sequence"/>
</dbReference>
<name>A0A4Q7YQP1_9BACT</name>
<dbReference type="Gene3D" id="3.30.1340.30">
    <property type="match status" value="1"/>
</dbReference>
<proteinExistence type="predicted"/>
<sequence length="423" mass="43745">MRQDRHWLRGLGGVVLVAGLVTTGFAQDKPVSDAQIEANVLKSLASAPELADQAIGSTTVYGTVTLSGSVESEALRDKAEQLVANTAGVKKVVDELTIGTPAPVPTGGAQPAEATVDQTEQGTPPPPPSAGSADSSVYQPSYPPQAQSAPAPATPQGPPAPIERSQEQGGYPPYSQPPSQTAPGYPTVPRQPYRVQQQADRSVIVPVGTMIRVRINQAMDSRHTQPGAPFEGVVLNDVLVEGMVAIPRGAAVQGHVSDTQPGGDLRGRGGIALELSQVSLEGHPYPLVTESWSHQGYDKTGQTVGTTVGLGAAGATIGAIAGGGPGALLGAGIGAIAGLGLSSASHQGEAAVPSEAILSFRLAQQSALMTVSQAELDRLGAGLPPPPAGAQSMRRRYYPPPPPPNYYGPAYYPYTYPYYRNYR</sequence>
<organism evidence="3 4">
    <name type="scientific">Edaphobacter modestus</name>
    <dbReference type="NCBI Taxonomy" id="388466"/>
    <lineage>
        <taxon>Bacteria</taxon>
        <taxon>Pseudomonadati</taxon>
        <taxon>Acidobacteriota</taxon>
        <taxon>Terriglobia</taxon>
        <taxon>Terriglobales</taxon>
        <taxon>Acidobacteriaceae</taxon>
        <taxon>Edaphobacter</taxon>
    </lineage>
</organism>
<evidence type="ECO:0000256" key="1">
    <source>
        <dbReference type="SAM" id="MobiDB-lite"/>
    </source>
</evidence>
<dbReference type="PROSITE" id="PS50914">
    <property type="entry name" value="BON"/>
    <property type="match status" value="1"/>
</dbReference>